<accession>A0A0S4IWS0</accession>
<gene>
    <name evidence="2" type="ORF">BSAL_72770</name>
</gene>
<feature type="chain" id="PRO_5006621724" evidence="1">
    <location>
        <begin position="26"/>
        <end position="925"/>
    </location>
</feature>
<evidence type="ECO:0000256" key="1">
    <source>
        <dbReference type="SAM" id="SignalP"/>
    </source>
</evidence>
<dbReference type="VEuPathDB" id="TriTrypDB:BSAL_72770"/>
<dbReference type="AlphaFoldDB" id="A0A0S4IWS0"/>
<feature type="signal peptide" evidence="1">
    <location>
        <begin position="1"/>
        <end position="25"/>
    </location>
</feature>
<dbReference type="Proteomes" id="UP000051952">
    <property type="component" value="Unassembled WGS sequence"/>
</dbReference>
<evidence type="ECO:0000313" key="3">
    <source>
        <dbReference type="Proteomes" id="UP000051952"/>
    </source>
</evidence>
<name>A0A0S4IWS0_BODSA</name>
<dbReference type="EMBL" id="CYKH01000587">
    <property type="protein sequence ID" value="CUG06467.1"/>
    <property type="molecule type" value="Genomic_DNA"/>
</dbReference>
<sequence>MERRVQLSFFVTLLVAFQCVATTNAASSCLWGMLLPSSNLSTTRMDVSSVTQGRAAPSVARRYFLQSDMQRPTLPLSVEHTSSTPQALYALFGENSNQGGVNVTLGSPSTTLSAQWGRALNASGCRTLPEDHFFWFDNQAALSLPISSKLSLLTLAHNPVVASGVCLTSAVLTPMLGDLASGLVYLADSGNAQATFSSHSIVTASTIRTNITEEERQAASGSTNITSASRLFSWSVNTRGSVVAALDEKNQSTSLSTHRTLLRPQTSTSSLSVMADAVSCTIVDDVTMDVKSIPVGGAGLLDVVTGYCYIFATVSQLHHACEQNPLCVGYTTNFMYADGSPVTTAPNASNAEECYSEVPLCMLYSGQAASDAWTSMYRLLYTKPNRFPASGSNNSALIERHACDTPVNIWLPPNTSSFTAGDEEFELNVWIAQSRMRSGFADVFVDGAFVVRCGADHPFLDGSLGLDRSCSTLYLCTSINVSTIPRNQTVPLNVSVVYEASPSSFPPSLACPDSLTTVITLTSSNSSSPAAQLSVSTPVPPISIPTTVPFSSQISFPLEAVLQQPIVAASSSVWLSLDSTSTSIFMYEVDEVVVEVQQASALNSSTGGNVSWFLRRVGSSGATSGNLTTVHTCSPVQGFYSTISQKASGLGHQCNTLYACGGVVNVSTITSESTQQIRVTGILEISVSSDFLAASLLGCGGALLVRVTAVRYSTSSTSSSSTNETTSTTPFAFGSVTSGFTPLVGLPQSTNATMATLEEDVLATYFSWDQLPAADKAAVTSSFPDADVIVASGYSGLSLSWVTAPWGASEGRLQYLNPNISYAVFIDQAQDSAVSFFYIPTTATSLSIATTQSLLSPSAFVSVMIWAGYTVLDVIQCKQDSSFISHPVVSCILSSCMQGYLLPEGTDSITVFVDTASLGTNPVCD</sequence>
<evidence type="ECO:0000313" key="2">
    <source>
        <dbReference type="EMBL" id="CUG06467.1"/>
    </source>
</evidence>
<dbReference type="PROSITE" id="PS51257">
    <property type="entry name" value="PROKAR_LIPOPROTEIN"/>
    <property type="match status" value="1"/>
</dbReference>
<proteinExistence type="predicted"/>
<keyword evidence="1" id="KW-0732">Signal</keyword>
<protein>
    <submittedName>
        <fullName evidence="2">GPI-anchored surface protein, putative</fullName>
    </submittedName>
</protein>
<organism evidence="2 3">
    <name type="scientific">Bodo saltans</name>
    <name type="common">Flagellated protozoan</name>
    <dbReference type="NCBI Taxonomy" id="75058"/>
    <lineage>
        <taxon>Eukaryota</taxon>
        <taxon>Discoba</taxon>
        <taxon>Euglenozoa</taxon>
        <taxon>Kinetoplastea</taxon>
        <taxon>Metakinetoplastina</taxon>
        <taxon>Eubodonida</taxon>
        <taxon>Bodonidae</taxon>
        <taxon>Bodo</taxon>
    </lineage>
</organism>
<keyword evidence="3" id="KW-1185">Reference proteome</keyword>
<reference evidence="3" key="1">
    <citation type="submission" date="2015-09" db="EMBL/GenBank/DDBJ databases">
        <authorList>
            <consortium name="Pathogen Informatics"/>
        </authorList>
    </citation>
    <scope>NUCLEOTIDE SEQUENCE [LARGE SCALE GENOMIC DNA]</scope>
    <source>
        <strain evidence="3">Lake Konstanz</strain>
    </source>
</reference>
<feature type="non-terminal residue" evidence="2">
    <location>
        <position position="925"/>
    </location>
</feature>